<dbReference type="CDD" id="cd02440">
    <property type="entry name" value="AdoMet_MTases"/>
    <property type="match status" value="1"/>
</dbReference>
<dbReference type="InterPro" id="IPR041698">
    <property type="entry name" value="Methyltransf_25"/>
</dbReference>
<dbReference type="RefSeq" id="WP_161709478.1">
    <property type="nucleotide sequence ID" value="NZ_JAABLQ010000003.1"/>
</dbReference>
<dbReference type="SMART" id="SM00650">
    <property type="entry name" value="rADc"/>
    <property type="match status" value="1"/>
</dbReference>
<sequence length="204" mass="22587">MAAHKVLDHKSLLDKVKDEFRFFRSWIDSPLTMGAVSPSGPELARRIASFVPVRAGGRYLELGPGTGVVTKAIFERGVAQRDLTAIEYSPDFCHLLRQRYPGMTTVQGDAYSLRETLGPDSEIRTGSLAAIVSGLPLFTKPVAQRRALILEALDLLEPGAPFIQFSYALVPPVKPEAGLFDLARTDWIWANLPPARVWVYRRPA</sequence>
<keyword evidence="1 5" id="KW-0489">Methyltransferase</keyword>
<dbReference type="InterPro" id="IPR029063">
    <property type="entry name" value="SAM-dependent_MTases_sf"/>
</dbReference>
<evidence type="ECO:0000256" key="3">
    <source>
        <dbReference type="ARBA" id="ARBA00022691"/>
    </source>
</evidence>
<evidence type="ECO:0000313" key="6">
    <source>
        <dbReference type="Proteomes" id="UP000586722"/>
    </source>
</evidence>
<dbReference type="EMBL" id="JAABLQ010000003">
    <property type="protein sequence ID" value="NBN80043.1"/>
    <property type="molecule type" value="Genomic_DNA"/>
</dbReference>
<accession>A0A7X5F5B3</accession>
<organism evidence="5 6">
    <name type="scientific">Pannonibacter tanglangensis</name>
    <dbReference type="NCBI Taxonomy" id="2750084"/>
    <lineage>
        <taxon>Bacteria</taxon>
        <taxon>Pseudomonadati</taxon>
        <taxon>Pseudomonadota</taxon>
        <taxon>Alphaproteobacteria</taxon>
        <taxon>Hyphomicrobiales</taxon>
        <taxon>Stappiaceae</taxon>
        <taxon>Pannonibacter</taxon>
    </lineage>
</organism>
<gene>
    <name evidence="5" type="ORF">GWI72_17330</name>
</gene>
<dbReference type="GO" id="GO:0000179">
    <property type="term" value="F:rRNA (adenine-N6,N6-)-dimethyltransferase activity"/>
    <property type="evidence" value="ECO:0007669"/>
    <property type="project" value="InterPro"/>
</dbReference>
<name>A0A7X5F5B3_9HYPH</name>
<evidence type="ECO:0000259" key="4">
    <source>
        <dbReference type="SMART" id="SM00650"/>
    </source>
</evidence>
<dbReference type="AlphaFoldDB" id="A0A7X5F5B3"/>
<dbReference type="SUPFAM" id="SSF53335">
    <property type="entry name" value="S-adenosyl-L-methionine-dependent methyltransferases"/>
    <property type="match status" value="1"/>
</dbReference>
<comment type="caution">
    <text evidence="5">The sequence shown here is derived from an EMBL/GenBank/DDBJ whole genome shotgun (WGS) entry which is preliminary data.</text>
</comment>
<reference evidence="6" key="1">
    <citation type="submission" date="2020-01" db="EMBL/GenBank/DDBJ databases">
        <authorList>
            <person name="Fang Y."/>
            <person name="Sun R."/>
            <person name="Nie L."/>
            <person name="He J."/>
            <person name="Hao L."/>
            <person name="Wang L."/>
            <person name="Su S."/>
            <person name="Lv E."/>
            <person name="Zhang Z."/>
            <person name="Xie R."/>
            <person name="Liu H."/>
        </authorList>
    </citation>
    <scope>NUCLEOTIDE SEQUENCE [LARGE SCALE GENOMIC DNA]</scope>
    <source>
        <strain evidence="6">XCT-53</strain>
    </source>
</reference>
<dbReference type="Proteomes" id="UP000586722">
    <property type="component" value="Unassembled WGS sequence"/>
</dbReference>
<feature type="domain" description="Ribosomal RNA adenine methylase transferase N-terminal" evidence="4">
    <location>
        <begin position="43"/>
        <end position="186"/>
    </location>
</feature>
<dbReference type="Gene3D" id="3.40.50.150">
    <property type="entry name" value="Vaccinia Virus protein VP39"/>
    <property type="match status" value="1"/>
</dbReference>
<keyword evidence="3" id="KW-0949">S-adenosyl-L-methionine</keyword>
<evidence type="ECO:0000256" key="2">
    <source>
        <dbReference type="ARBA" id="ARBA00022679"/>
    </source>
</evidence>
<proteinExistence type="predicted"/>
<protein>
    <submittedName>
        <fullName evidence="5">Methyltransferase domain-containing protein</fullName>
    </submittedName>
</protein>
<keyword evidence="2" id="KW-0808">Transferase</keyword>
<evidence type="ECO:0000256" key="1">
    <source>
        <dbReference type="ARBA" id="ARBA00022603"/>
    </source>
</evidence>
<keyword evidence="6" id="KW-1185">Reference proteome</keyword>
<dbReference type="InterPro" id="IPR020598">
    <property type="entry name" value="rRNA_Ade_methylase_Trfase_N"/>
</dbReference>
<dbReference type="Pfam" id="PF13649">
    <property type="entry name" value="Methyltransf_25"/>
    <property type="match status" value="1"/>
</dbReference>
<evidence type="ECO:0000313" key="5">
    <source>
        <dbReference type="EMBL" id="NBN80043.1"/>
    </source>
</evidence>